<accession>A0A5B0N4U6</accession>
<sequence>MPMSRWTRRLSVITLIGFLSVGLSESLQHSLVRRQDTSRQQCGIGFGVEGLGPDITCINYNGDPYTCRTLDCYIGDPNSRPDLPPYPLLLFKNCRKMLSDYNLGPPINQTHPIWYHADNQAQTLEAQIDGSGDKYLCTWTESTDPNNVRPYCDGCSSADTKNSQP</sequence>
<gene>
    <name evidence="3" type="ORF">PGT21_006439</name>
    <name evidence="2" type="ORF">PGTUg99_035224</name>
</gene>
<dbReference type="EMBL" id="VSWC01000079">
    <property type="protein sequence ID" value="KAA1094015.1"/>
    <property type="molecule type" value="Genomic_DNA"/>
</dbReference>
<protein>
    <recommendedName>
        <fullName evidence="6">Secreted protein</fullName>
    </recommendedName>
</protein>
<reference evidence="4 5" key="1">
    <citation type="submission" date="2019-05" db="EMBL/GenBank/DDBJ databases">
        <title>Emergence of the Ug99 lineage of the wheat stem rust pathogen through somatic hybridization.</title>
        <authorList>
            <person name="Li F."/>
            <person name="Upadhyaya N.M."/>
            <person name="Sperschneider J."/>
            <person name="Matny O."/>
            <person name="Nguyen-Phuc H."/>
            <person name="Mago R."/>
            <person name="Raley C."/>
            <person name="Miller M.E."/>
            <person name="Silverstein K.A.T."/>
            <person name="Henningsen E."/>
            <person name="Hirsch C.D."/>
            <person name="Visser B."/>
            <person name="Pretorius Z.A."/>
            <person name="Steffenson B.J."/>
            <person name="Schwessinger B."/>
            <person name="Dodds P.N."/>
            <person name="Figueroa M."/>
        </authorList>
    </citation>
    <scope>NUCLEOTIDE SEQUENCE [LARGE SCALE GENOMIC DNA]</scope>
    <source>
        <strain evidence="3">21-0</strain>
        <strain evidence="2 5">Ug99</strain>
    </source>
</reference>
<name>A0A5B0N4U6_PUCGR</name>
<evidence type="ECO:0008006" key="6">
    <source>
        <dbReference type="Google" id="ProtNLM"/>
    </source>
</evidence>
<evidence type="ECO:0000256" key="1">
    <source>
        <dbReference type="SAM" id="SignalP"/>
    </source>
</evidence>
<organism evidence="2 5">
    <name type="scientific">Puccinia graminis f. sp. tritici</name>
    <dbReference type="NCBI Taxonomy" id="56615"/>
    <lineage>
        <taxon>Eukaryota</taxon>
        <taxon>Fungi</taxon>
        <taxon>Dikarya</taxon>
        <taxon>Basidiomycota</taxon>
        <taxon>Pucciniomycotina</taxon>
        <taxon>Pucciniomycetes</taxon>
        <taxon>Pucciniales</taxon>
        <taxon>Pucciniaceae</taxon>
        <taxon>Puccinia</taxon>
    </lineage>
</organism>
<evidence type="ECO:0000313" key="5">
    <source>
        <dbReference type="Proteomes" id="UP000325313"/>
    </source>
</evidence>
<comment type="caution">
    <text evidence="2">The sequence shown here is derived from an EMBL/GenBank/DDBJ whole genome shotgun (WGS) entry which is preliminary data.</text>
</comment>
<keyword evidence="4" id="KW-1185">Reference proteome</keyword>
<evidence type="ECO:0000313" key="3">
    <source>
        <dbReference type="EMBL" id="KAA1094015.1"/>
    </source>
</evidence>
<dbReference type="OrthoDB" id="2510080at2759"/>
<dbReference type="Proteomes" id="UP000325313">
    <property type="component" value="Unassembled WGS sequence"/>
</dbReference>
<evidence type="ECO:0000313" key="2">
    <source>
        <dbReference type="EMBL" id="KAA1083504.1"/>
    </source>
</evidence>
<dbReference type="AlphaFoldDB" id="A0A5B0N4U6"/>
<evidence type="ECO:0000313" key="4">
    <source>
        <dbReference type="Proteomes" id="UP000324748"/>
    </source>
</evidence>
<proteinExistence type="predicted"/>
<dbReference type="EMBL" id="VDEP01000438">
    <property type="protein sequence ID" value="KAA1083504.1"/>
    <property type="molecule type" value="Genomic_DNA"/>
</dbReference>
<feature type="signal peptide" evidence="1">
    <location>
        <begin position="1"/>
        <end position="24"/>
    </location>
</feature>
<dbReference type="Proteomes" id="UP000324748">
    <property type="component" value="Unassembled WGS sequence"/>
</dbReference>
<keyword evidence="1" id="KW-0732">Signal</keyword>
<feature type="chain" id="PRO_5036366218" description="Secreted protein" evidence="1">
    <location>
        <begin position="25"/>
        <end position="165"/>
    </location>
</feature>